<evidence type="ECO:0008006" key="3">
    <source>
        <dbReference type="Google" id="ProtNLM"/>
    </source>
</evidence>
<protein>
    <recommendedName>
        <fullName evidence="3">WXG100 family type VII secretion target</fullName>
    </recommendedName>
</protein>
<dbReference type="RefSeq" id="XP_066080680.1">
    <property type="nucleotide sequence ID" value="XM_066224583.1"/>
</dbReference>
<dbReference type="KEGG" id="ker:91099558"/>
<accession>A0AAX4K9W4</accession>
<organism evidence="1 2">
    <name type="scientific">Kwoniella europaea PYCC6329</name>
    <dbReference type="NCBI Taxonomy" id="1423913"/>
    <lineage>
        <taxon>Eukaryota</taxon>
        <taxon>Fungi</taxon>
        <taxon>Dikarya</taxon>
        <taxon>Basidiomycota</taxon>
        <taxon>Agaricomycotina</taxon>
        <taxon>Tremellomycetes</taxon>
        <taxon>Tremellales</taxon>
        <taxon>Cryptococcaceae</taxon>
        <taxon>Kwoniella</taxon>
    </lineage>
</organism>
<keyword evidence="2" id="KW-1185">Reference proteome</keyword>
<dbReference type="GeneID" id="91099558"/>
<dbReference type="EMBL" id="CP144089">
    <property type="protein sequence ID" value="WWD02713.1"/>
    <property type="molecule type" value="Genomic_DNA"/>
</dbReference>
<evidence type="ECO:0000313" key="1">
    <source>
        <dbReference type="EMBL" id="WWD02713.1"/>
    </source>
</evidence>
<evidence type="ECO:0000313" key="2">
    <source>
        <dbReference type="Proteomes" id="UP001358614"/>
    </source>
</evidence>
<dbReference type="Proteomes" id="UP001358614">
    <property type="component" value="Chromosome 1"/>
</dbReference>
<gene>
    <name evidence="1" type="ORF">V865_000754</name>
</gene>
<proteinExistence type="predicted"/>
<reference evidence="1 2" key="1">
    <citation type="submission" date="2024-01" db="EMBL/GenBank/DDBJ databases">
        <title>Comparative genomics of Cryptococcus and Kwoniella reveals pathogenesis evolution and contrasting modes of karyotype evolution via chromosome fusion or intercentromeric recombination.</title>
        <authorList>
            <person name="Coelho M.A."/>
            <person name="David-Palma M."/>
            <person name="Shea T."/>
            <person name="Bowers K."/>
            <person name="McGinley-Smith S."/>
            <person name="Mohammad A.W."/>
            <person name="Gnirke A."/>
            <person name="Yurkov A.M."/>
            <person name="Nowrousian M."/>
            <person name="Sun S."/>
            <person name="Cuomo C.A."/>
            <person name="Heitman J."/>
        </authorList>
    </citation>
    <scope>NUCLEOTIDE SEQUENCE [LARGE SCALE GENOMIC DNA]</scope>
    <source>
        <strain evidence="1 2">PYCC6329</strain>
    </source>
</reference>
<name>A0AAX4K9W4_9TREE</name>
<dbReference type="AlphaFoldDB" id="A0AAX4K9W4"/>
<sequence length="275" mass="30887">MRKGMIGNWINTNAQDSSTAHGTSLLIETTNDPASIATGRDADATLAKLRQSAEGYTKMVDGLWAQSSKTSNVNWPDPTEDERWRTKIGTMIETLTEDMTVDLQVKNEVSGLRARCQTQFDEITQLKKRNSMIEPYRLLLNRANDLTRSTISTYHEILNGTSSGGAKQLDGQFREMVKSHNEVNRNSSKINQAVRLVAQQGLKKGYTDIGVDDDSDTDTDSEDKYGIGHYYPQGETYEFQPQEHELITEIESWTQSKLNVQDAGFPSELMDLLPK</sequence>